<evidence type="ECO:0000313" key="2">
    <source>
        <dbReference type="Proteomes" id="UP000466442"/>
    </source>
</evidence>
<dbReference type="AlphaFoldDB" id="A0A6A4IT88"/>
<accession>A0A6A4IT88</accession>
<comment type="caution">
    <text evidence="1">The sequence shown here is derived from an EMBL/GenBank/DDBJ whole genome shotgun (WGS) entry which is preliminary data.</text>
</comment>
<dbReference type="OrthoDB" id="6627419at2759"/>
<dbReference type="Proteomes" id="UP000466442">
    <property type="component" value="Unassembled WGS sequence"/>
</dbReference>
<dbReference type="EMBL" id="WIXP02000004">
    <property type="protein sequence ID" value="KAF6212108.1"/>
    <property type="molecule type" value="Genomic_DNA"/>
</dbReference>
<dbReference type="Gene3D" id="3.40.50.2300">
    <property type="match status" value="1"/>
</dbReference>
<protein>
    <submittedName>
        <fullName evidence="1">Uncharacterized protein</fullName>
    </submittedName>
</protein>
<dbReference type="PANTHER" id="PTHR22891">
    <property type="entry name" value="EUKARYOTIC TRANSLATION INITIATION FACTOR 2C"/>
    <property type="match status" value="1"/>
</dbReference>
<dbReference type="PROSITE" id="PS50822">
    <property type="entry name" value="PIWI"/>
    <property type="match status" value="1"/>
</dbReference>
<dbReference type="Pfam" id="PF02171">
    <property type="entry name" value="Piwi"/>
    <property type="match status" value="1"/>
</dbReference>
<keyword evidence="2" id="KW-1185">Reference proteome</keyword>
<dbReference type="GO" id="GO:0003676">
    <property type="term" value="F:nucleic acid binding"/>
    <property type="evidence" value="ECO:0007669"/>
    <property type="project" value="InterPro"/>
</dbReference>
<gene>
    <name evidence="1" type="ORF">GE061_012628</name>
</gene>
<evidence type="ECO:0000313" key="1">
    <source>
        <dbReference type="EMBL" id="KAF6212108.1"/>
    </source>
</evidence>
<dbReference type="InterPro" id="IPR012337">
    <property type="entry name" value="RNaseH-like_sf"/>
</dbReference>
<dbReference type="SUPFAM" id="SSF53098">
    <property type="entry name" value="Ribonuclease H-like"/>
    <property type="match status" value="1"/>
</dbReference>
<name>A0A6A4IT88_APOLU</name>
<sequence length="283" mass="31823">MERSIKLRITTLTAWETANAKLGVRKVELERPPTDGSRRLTAINVESNFQLMRALADHTRIKPSARVERLERGFMRRITATPAANDELVLWNMKFNPELIQFPARELPQEIIAHGDGKTTVADKEANFTKNLRGVSMFESGTMVSWVVIHPSRVARDIQPFCQTLAKAGGSLRFRIPHPILEEIPDDRSSSYVECIEKSVSRHNPTLVMCILMTNKADRYEAIKKKCYVDRAIPSQVVLAKNLNSKGVMSICTKIAIQMNCKIGGSPWGCPVPFKVSCEQEVC</sequence>
<reference evidence="1" key="1">
    <citation type="journal article" date="2021" name="Mol. Ecol. Resour.">
        <title>Apolygus lucorum genome provides insights into omnivorousness and mesophyll feeding.</title>
        <authorList>
            <person name="Liu Y."/>
            <person name="Liu H."/>
            <person name="Wang H."/>
            <person name="Huang T."/>
            <person name="Liu B."/>
            <person name="Yang B."/>
            <person name="Yin L."/>
            <person name="Li B."/>
            <person name="Zhang Y."/>
            <person name="Zhang S."/>
            <person name="Jiang F."/>
            <person name="Zhang X."/>
            <person name="Ren Y."/>
            <person name="Wang B."/>
            <person name="Wang S."/>
            <person name="Lu Y."/>
            <person name="Wu K."/>
            <person name="Fan W."/>
            <person name="Wang G."/>
        </authorList>
    </citation>
    <scope>NUCLEOTIDE SEQUENCE</scope>
    <source>
        <strain evidence="1">12Hb</strain>
    </source>
</reference>
<dbReference type="InterPro" id="IPR003165">
    <property type="entry name" value="Piwi"/>
</dbReference>
<organism evidence="1 2">
    <name type="scientific">Apolygus lucorum</name>
    <name type="common">Small green plant bug</name>
    <name type="synonym">Lygocoris lucorum</name>
    <dbReference type="NCBI Taxonomy" id="248454"/>
    <lineage>
        <taxon>Eukaryota</taxon>
        <taxon>Metazoa</taxon>
        <taxon>Ecdysozoa</taxon>
        <taxon>Arthropoda</taxon>
        <taxon>Hexapoda</taxon>
        <taxon>Insecta</taxon>
        <taxon>Pterygota</taxon>
        <taxon>Neoptera</taxon>
        <taxon>Paraneoptera</taxon>
        <taxon>Hemiptera</taxon>
        <taxon>Heteroptera</taxon>
        <taxon>Panheteroptera</taxon>
        <taxon>Cimicomorpha</taxon>
        <taxon>Miridae</taxon>
        <taxon>Mirini</taxon>
        <taxon>Apolygus</taxon>
    </lineage>
</organism>
<proteinExistence type="predicted"/>